<feature type="transmembrane region" description="Helical" evidence="1">
    <location>
        <begin position="49"/>
        <end position="73"/>
    </location>
</feature>
<dbReference type="EMBL" id="JADEXS010000728">
    <property type="protein sequence ID" value="MBE9026909.1"/>
    <property type="molecule type" value="Genomic_DNA"/>
</dbReference>
<feature type="transmembrane region" description="Helical" evidence="1">
    <location>
        <begin position="12"/>
        <end position="37"/>
    </location>
</feature>
<gene>
    <name evidence="2" type="ORF">IQ276_32200</name>
</gene>
<keyword evidence="1" id="KW-0812">Transmembrane</keyword>
<dbReference type="RefSeq" id="WP_190876038.1">
    <property type="nucleotide sequence ID" value="NZ_JADEXS020000001.1"/>
</dbReference>
<evidence type="ECO:0000256" key="1">
    <source>
        <dbReference type="SAM" id="Phobius"/>
    </source>
</evidence>
<comment type="caution">
    <text evidence="2">The sequence shown here is derived from an EMBL/GenBank/DDBJ whole genome shotgun (WGS) entry which is preliminary data.</text>
</comment>
<feature type="transmembrane region" description="Helical" evidence="1">
    <location>
        <begin position="79"/>
        <end position="97"/>
    </location>
</feature>
<sequence>MSLSEIGQKIAGFIKIASIVLITSAIGLELGNIFGLLNTNQIPNNLTPIFGIARFALIAHLFEGIIAAIYAGSKSKLPFQYGIYTFFVGTVGLVELFRKENS</sequence>
<keyword evidence="1" id="KW-1133">Transmembrane helix</keyword>
<organism evidence="2 3">
    <name type="scientific">Desmonostoc muscorum LEGE 12446</name>
    <dbReference type="NCBI Taxonomy" id="1828758"/>
    <lineage>
        <taxon>Bacteria</taxon>
        <taxon>Bacillati</taxon>
        <taxon>Cyanobacteriota</taxon>
        <taxon>Cyanophyceae</taxon>
        <taxon>Nostocales</taxon>
        <taxon>Nostocaceae</taxon>
        <taxon>Desmonostoc</taxon>
    </lineage>
</organism>
<reference evidence="2" key="1">
    <citation type="submission" date="2020-10" db="EMBL/GenBank/DDBJ databases">
        <authorList>
            <person name="Castelo-Branco R."/>
            <person name="Eusebio N."/>
            <person name="Adriana R."/>
            <person name="Vieira A."/>
            <person name="Brugerolle De Fraissinette N."/>
            <person name="Rezende De Castro R."/>
            <person name="Schneider M.P."/>
            <person name="Vasconcelos V."/>
            <person name="Leao P.N."/>
        </authorList>
    </citation>
    <scope>NUCLEOTIDE SEQUENCE</scope>
    <source>
        <strain evidence="2">LEGE 12446</strain>
    </source>
</reference>
<evidence type="ECO:0000313" key="2">
    <source>
        <dbReference type="EMBL" id="MBE9026909.1"/>
    </source>
</evidence>
<protein>
    <submittedName>
        <fullName evidence="2">Uncharacterized protein</fullName>
    </submittedName>
</protein>
<dbReference type="Proteomes" id="UP000622533">
    <property type="component" value="Unassembled WGS sequence"/>
</dbReference>
<keyword evidence="1" id="KW-0472">Membrane</keyword>
<dbReference type="AlphaFoldDB" id="A0A8J7DJG5"/>
<accession>A0A8J7DJG5</accession>
<evidence type="ECO:0000313" key="3">
    <source>
        <dbReference type="Proteomes" id="UP000622533"/>
    </source>
</evidence>
<keyword evidence="3" id="KW-1185">Reference proteome</keyword>
<name>A0A8J7DJG5_DESMC</name>
<proteinExistence type="predicted"/>